<sequence length="414" mass="44225">MTASDADPDRADNEPGTLLITLVGKDRPGVTSAIFQALASAGVEVVDIEQIVLRRRLILGVLVTAPRDWKKLRTRIQETAEELGMSADVDRGTGDNRQRPDGRSHVTVIGAPLKARAFSAVAGRIADAGANIDRIERMARYPVTAIDLHVSGVDTEKLRSVLAAEAAEQSLDIAVQPANLSRHGMRLIVLDVDSTLIQGEIIEMLAAHAGLEAEVAAVTEAAMRGDLDFEEALRERVARLEGLDAGVLDQVYDDIQLTPGVRTMVRTLRRLGYRFAIVSGGFSQITDRLAEDLGIHYSRANELEILDGRLTGRIVGDVVDRAGKATALRQFAEDVGVPLSAVVAIGDGANDLDMLNAAGLGIAYNAKPVLREAADTAVNVPYLDAIMYILGISREEIEAADAAEGFTTPAPPVS</sequence>
<keyword evidence="6" id="KW-0479">Metal-binding</keyword>
<evidence type="ECO:0000256" key="13">
    <source>
        <dbReference type="PIRSR" id="PIRSR604469-1"/>
    </source>
</evidence>
<comment type="catalytic activity">
    <reaction evidence="12">
        <text>O-phospho-D-serine + H2O = D-serine + phosphate</text>
        <dbReference type="Rhea" id="RHEA:24873"/>
        <dbReference type="ChEBI" id="CHEBI:15377"/>
        <dbReference type="ChEBI" id="CHEBI:35247"/>
        <dbReference type="ChEBI" id="CHEBI:43474"/>
        <dbReference type="ChEBI" id="CHEBI:58680"/>
        <dbReference type="EC" id="3.1.3.3"/>
    </reaction>
</comment>
<dbReference type="SFLD" id="SFLDS00003">
    <property type="entry name" value="Haloacid_Dehalogenase"/>
    <property type="match status" value="1"/>
</dbReference>
<keyword evidence="8" id="KW-0460">Magnesium</keyword>
<dbReference type="Pfam" id="PF21086">
    <property type="entry name" value="ACT_PSP_2"/>
    <property type="match status" value="1"/>
</dbReference>
<evidence type="ECO:0000256" key="6">
    <source>
        <dbReference type="ARBA" id="ARBA00022723"/>
    </source>
</evidence>
<dbReference type="SFLD" id="SFLDG01137">
    <property type="entry name" value="C1.6.1:_Phosphoserine_Phosphat"/>
    <property type="match status" value="1"/>
</dbReference>
<dbReference type="SUPFAM" id="SSF55021">
    <property type="entry name" value="ACT-like"/>
    <property type="match status" value="1"/>
</dbReference>
<dbReference type="GO" id="GO:0000287">
    <property type="term" value="F:magnesium ion binding"/>
    <property type="evidence" value="ECO:0007669"/>
    <property type="project" value="TreeGrafter"/>
</dbReference>
<dbReference type="AlphaFoldDB" id="A0A930VH82"/>
<feature type="compositionally biased region" description="Basic and acidic residues" evidence="14">
    <location>
        <begin position="88"/>
        <end position="104"/>
    </location>
</feature>
<dbReference type="EMBL" id="JADKPN010000011">
    <property type="protein sequence ID" value="MBF4764843.1"/>
    <property type="molecule type" value="Genomic_DNA"/>
</dbReference>
<feature type="active site" description="Proton donor" evidence="13">
    <location>
        <position position="193"/>
    </location>
</feature>
<name>A0A930VH82_9ACTN</name>
<dbReference type="CDD" id="cd04870">
    <property type="entry name" value="ACT_PSP_1"/>
    <property type="match status" value="1"/>
</dbReference>
<evidence type="ECO:0000256" key="4">
    <source>
        <dbReference type="ARBA" id="ARBA00012640"/>
    </source>
</evidence>
<dbReference type="SUPFAM" id="SSF56784">
    <property type="entry name" value="HAD-like"/>
    <property type="match status" value="1"/>
</dbReference>
<dbReference type="Pfam" id="PF13740">
    <property type="entry name" value="ACT_6"/>
    <property type="match status" value="1"/>
</dbReference>
<proteinExistence type="inferred from homology"/>
<evidence type="ECO:0000256" key="5">
    <source>
        <dbReference type="ARBA" id="ARBA00022605"/>
    </source>
</evidence>
<evidence type="ECO:0000256" key="9">
    <source>
        <dbReference type="ARBA" id="ARBA00023299"/>
    </source>
</evidence>
<dbReference type="RefSeq" id="WP_194708025.1">
    <property type="nucleotide sequence ID" value="NZ_JADKPN010000011.1"/>
</dbReference>
<feature type="domain" description="ACT" evidence="15">
    <location>
        <begin position="19"/>
        <end position="94"/>
    </location>
</feature>
<comment type="catalytic activity">
    <reaction evidence="11">
        <text>O-phospho-L-serine + H2O = L-serine + phosphate</text>
        <dbReference type="Rhea" id="RHEA:21208"/>
        <dbReference type="ChEBI" id="CHEBI:15377"/>
        <dbReference type="ChEBI" id="CHEBI:33384"/>
        <dbReference type="ChEBI" id="CHEBI:43474"/>
        <dbReference type="ChEBI" id="CHEBI:57524"/>
        <dbReference type="EC" id="3.1.3.3"/>
    </reaction>
</comment>
<evidence type="ECO:0000313" key="16">
    <source>
        <dbReference type="EMBL" id="MBF4764843.1"/>
    </source>
</evidence>
<feature type="active site" description="Nucleophile" evidence="13">
    <location>
        <position position="191"/>
    </location>
</feature>
<dbReference type="InterPro" id="IPR045865">
    <property type="entry name" value="ACT-like_dom_sf"/>
</dbReference>
<dbReference type="Gene3D" id="3.40.50.1000">
    <property type="entry name" value="HAD superfamily/HAD-like"/>
    <property type="match status" value="1"/>
</dbReference>
<dbReference type="PROSITE" id="PS51671">
    <property type="entry name" value="ACT"/>
    <property type="match status" value="1"/>
</dbReference>
<reference evidence="16" key="1">
    <citation type="submission" date="2020-11" db="EMBL/GenBank/DDBJ databases">
        <title>Nocardioides sp. nov., isolated from Soil of Cynanchum wilfordii Hemsley rhizosphere.</title>
        <authorList>
            <person name="Lee J.-S."/>
            <person name="Suh M.K."/>
            <person name="Kim J.-S."/>
        </authorList>
    </citation>
    <scope>NUCLEOTIDE SEQUENCE</scope>
    <source>
        <strain evidence="16">KCTC 19275</strain>
    </source>
</reference>
<keyword evidence="9" id="KW-0718">Serine biosynthesis</keyword>
<evidence type="ECO:0000256" key="14">
    <source>
        <dbReference type="SAM" id="MobiDB-lite"/>
    </source>
</evidence>
<evidence type="ECO:0000256" key="11">
    <source>
        <dbReference type="ARBA" id="ARBA00048138"/>
    </source>
</evidence>
<dbReference type="SFLD" id="SFLDF00029">
    <property type="entry name" value="phosphoserine_phosphatase"/>
    <property type="match status" value="1"/>
</dbReference>
<evidence type="ECO:0000256" key="7">
    <source>
        <dbReference type="ARBA" id="ARBA00022801"/>
    </source>
</evidence>
<feature type="region of interest" description="Disordered" evidence="14">
    <location>
        <begin position="83"/>
        <end position="104"/>
    </location>
</feature>
<dbReference type="Pfam" id="PF12710">
    <property type="entry name" value="HAD"/>
    <property type="match status" value="1"/>
</dbReference>
<gene>
    <name evidence="16" type="primary">serB</name>
    <name evidence="16" type="ORF">ISU07_17045</name>
</gene>
<dbReference type="PANTHER" id="PTHR43344:SF2">
    <property type="entry name" value="PHOSPHOSERINE PHOSPHATASE"/>
    <property type="match status" value="1"/>
</dbReference>
<dbReference type="GO" id="GO:0006564">
    <property type="term" value="P:L-serine biosynthetic process"/>
    <property type="evidence" value="ECO:0007669"/>
    <property type="project" value="UniProtKB-KW"/>
</dbReference>
<evidence type="ECO:0000256" key="12">
    <source>
        <dbReference type="ARBA" id="ARBA00048523"/>
    </source>
</evidence>
<evidence type="ECO:0000259" key="15">
    <source>
        <dbReference type="PROSITE" id="PS51671"/>
    </source>
</evidence>
<protein>
    <recommendedName>
        <fullName evidence="4">phosphoserine phosphatase</fullName>
        <ecNumber evidence="4">3.1.3.3</ecNumber>
    </recommendedName>
    <alternativeName>
        <fullName evidence="10">O-phosphoserine phosphohydrolase</fullName>
    </alternativeName>
</protein>
<dbReference type="GO" id="GO:0036424">
    <property type="term" value="F:L-phosphoserine phosphatase activity"/>
    <property type="evidence" value="ECO:0007669"/>
    <property type="project" value="InterPro"/>
</dbReference>
<evidence type="ECO:0000256" key="1">
    <source>
        <dbReference type="ARBA" id="ARBA00001946"/>
    </source>
</evidence>
<organism evidence="16 17">
    <name type="scientific">Nocardioides islandensis</name>
    <dbReference type="NCBI Taxonomy" id="433663"/>
    <lineage>
        <taxon>Bacteria</taxon>
        <taxon>Bacillati</taxon>
        <taxon>Actinomycetota</taxon>
        <taxon>Actinomycetes</taxon>
        <taxon>Propionibacteriales</taxon>
        <taxon>Nocardioidaceae</taxon>
        <taxon>Nocardioides</taxon>
    </lineage>
</organism>
<dbReference type="EC" id="3.1.3.3" evidence="4"/>
<dbReference type="InterPro" id="IPR023214">
    <property type="entry name" value="HAD_sf"/>
</dbReference>
<dbReference type="GO" id="GO:0005737">
    <property type="term" value="C:cytoplasm"/>
    <property type="evidence" value="ECO:0007669"/>
    <property type="project" value="TreeGrafter"/>
</dbReference>
<dbReference type="InterPro" id="IPR036412">
    <property type="entry name" value="HAD-like_sf"/>
</dbReference>
<comment type="cofactor">
    <cofactor evidence="1">
        <name>Mg(2+)</name>
        <dbReference type="ChEBI" id="CHEBI:18420"/>
    </cofactor>
</comment>
<evidence type="ECO:0000256" key="10">
    <source>
        <dbReference type="ARBA" id="ARBA00031693"/>
    </source>
</evidence>
<comment type="pathway">
    <text evidence="2">Amino-acid biosynthesis; L-serine biosynthesis; L-serine from 3-phospho-D-glycerate: step 3/3.</text>
</comment>
<keyword evidence="7 16" id="KW-0378">Hydrolase</keyword>
<evidence type="ECO:0000256" key="3">
    <source>
        <dbReference type="ARBA" id="ARBA00009184"/>
    </source>
</evidence>
<keyword evidence="17" id="KW-1185">Reference proteome</keyword>
<evidence type="ECO:0000256" key="2">
    <source>
        <dbReference type="ARBA" id="ARBA00005135"/>
    </source>
</evidence>
<evidence type="ECO:0000256" key="8">
    <source>
        <dbReference type="ARBA" id="ARBA00022842"/>
    </source>
</evidence>
<dbReference type="InterPro" id="IPR049148">
    <property type="entry name" value="PSP_ACT"/>
</dbReference>
<dbReference type="InterPro" id="IPR002912">
    <property type="entry name" value="ACT_dom"/>
</dbReference>
<evidence type="ECO:0000313" key="17">
    <source>
        <dbReference type="Proteomes" id="UP000640489"/>
    </source>
</evidence>
<dbReference type="NCBIfam" id="TIGR01488">
    <property type="entry name" value="HAD-SF-IB"/>
    <property type="match status" value="1"/>
</dbReference>
<dbReference type="PANTHER" id="PTHR43344">
    <property type="entry name" value="PHOSPHOSERINE PHOSPHATASE"/>
    <property type="match status" value="1"/>
</dbReference>
<accession>A0A930VH82</accession>
<dbReference type="InterPro" id="IPR050582">
    <property type="entry name" value="HAD-like_SerB"/>
</dbReference>
<dbReference type="Gene3D" id="3.30.70.260">
    <property type="match status" value="2"/>
</dbReference>
<dbReference type="InterPro" id="IPR004469">
    <property type="entry name" value="PSP"/>
</dbReference>
<keyword evidence="5" id="KW-0028">Amino-acid biosynthesis</keyword>
<dbReference type="Proteomes" id="UP000640489">
    <property type="component" value="Unassembled WGS sequence"/>
</dbReference>
<comment type="similarity">
    <text evidence="3">Belongs to the HAD-like hydrolase superfamily. SerB family.</text>
</comment>
<comment type="caution">
    <text evidence="16">The sequence shown here is derived from an EMBL/GenBank/DDBJ whole genome shotgun (WGS) entry which is preliminary data.</text>
</comment>
<dbReference type="SFLD" id="SFLDG01136">
    <property type="entry name" value="C1.6:_Phosphoserine_Phosphatas"/>
    <property type="match status" value="1"/>
</dbReference>
<dbReference type="NCBIfam" id="TIGR00338">
    <property type="entry name" value="serB"/>
    <property type="match status" value="1"/>
</dbReference>